<name>A0A7Y9YD55_9ACTN</name>
<reference evidence="4 5" key="1">
    <citation type="submission" date="2020-07" db="EMBL/GenBank/DDBJ databases">
        <title>Sequencing the genomes of 1000 actinobacteria strains.</title>
        <authorList>
            <person name="Klenk H.-P."/>
        </authorList>
    </citation>
    <scope>NUCLEOTIDE SEQUENCE [LARGE SCALE GENOMIC DNA]</scope>
    <source>
        <strain evidence="4 5">DSM 18248</strain>
    </source>
</reference>
<sequence>MVQDFSGRVAIVTGASSGLGAATVRRLAAGGARVWAAARSQDLLAELADGCADLPGEVRAGHLDQTDPASCRAMVAEAVEAYGRLDVLVNNAGRHDFRRTTEVTEQEWEHDLALNLSGPFYCAQAAIPHLLEAPDGGGTIVNVASVAGVMGEAYSAAYTAAKHGVVGLTRALAVEYLKHPLRVNCVCPGGMDTPQVQTIGVPEDADWDLIMRVAATRGLMDADSVAATICFLASTDAASVNGSIQVVDAGRTAG</sequence>
<dbReference type="FunFam" id="3.40.50.720:FF:000084">
    <property type="entry name" value="Short-chain dehydrogenase reductase"/>
    <property type="match status" value="1"/>
</dbReference>
<gene>
    <name evidence="4" type="ORF">BKA05_000587</name>
</gene>
<dbReference type="CDD" id="cd05233">
    <property type="entry name" value="SDR_c"/>
    <property type="match status" value="1"/>
</dbReference>
<dbReference type="Gene3D" id="3.40.50.720">
    <property type="entry name" value="NAD(P)-binding Rossmann-like Domain"/>
    <property type="match status" value="1"/>
</dbReference>
<dbReference type="Pfam" id="PF00106">
    <property type="entry name" value="adh_short"/>
    <property type="match status" value="1"/>
</dbReference>
<comment type="caution">
    <text evidence="4">The sequence shown here is derived from an EMBL/GenBank/DDBJ whole genome shotgun (WGS) entry which is preliminary data.</text>
</comment>
<dbReference type="PRINTS" id="PR00081">
    <property type="entry name" value="GDHRDH"/>
</dbReference>
<dbReference type="PRINTS" id="PR00080">
    <property type="entry name" value="SDRFAMILY"/>
</dbReference>
<dbReference type="PANTHER" id="PTHR42879">
    <property type="entry name" value="3-OXOACYL-(ACYL-CARRIER-PROTEIN) REDUCTASE"/>
    <property type="match status" value="1"/>
</dbReference>
<evidence type="ECO:0000256" key="1">
    <source>
        <dbReference type="ARBA" id="ARBA00006484"/>
    </source>
</evidence>
<proteinExistence type="inferred from homology"/>
<protein>
    <submittedName>
        <fullName evidence="4">NAD(P)-dependent dehydrogenase (Short-subunit alcohol dehydrogenase family)</fullName>
    </submittedName>
</protein>
<dbReference type="InterPro" id="IPR002347">
    <property type="entry name" value="SDR_fam"/>
</dbReference>
<evidence type="ECO:0000256" key="3">
    <source>
        <dbReference type="RuleBase" id="RU000363"/>
    </source>
</evidence>
<dbReference type="InterPro" id="IPR050259">
    <property type="entry name" value="SDR"/>
</dbReference>
<accession>A0A7Y9YD55</accession>
<dbReference type="SUPFAM" id="SSF51735">
    <property type="entry name" value="NAD(P)-binding Rossmann-fold domains"/>
    <property type="match status" value="1"/>
</dbReference>
<evidence type="ECO:0000313" key="5">
    <source>
        <dbReference type="Proteomes" id="UP000537326"/>
    </source>
</evidence>
<dbReference type="GO" id="GO:0032787">
    <property type="term" value="P:monocarboxylic acid metabolic process"/>
    <property type="evidence" value="ECO:0007669"/>
    <property type="project" value="UniProtKB-ARBA"/>
</dbReference>
<dbReference type="PANTHER" id="PTHR42879:SF2">
    <property type="entry name" value="3-OXOACYL-[ACYL-CARRIER-PROTEIN] REDUCTASE FABG"/>
    <property type="match status" value="1"/>
</dbReference>
<dbReference type="GO" id="GO:0016491">
    <property type="term" value="F:oxidoreductase activity"/>
    <property type="evidence" value="ECO:0007669"/>
    <property type="project" value="UniProtKB-KW"/>
</dbReference>
<keyword evidence="2" id="KW-0560">Oxidoreductase</keyword>
<dbReference type="AlphaFoldDB" id="A0A7Y9YD55"/>
<organism evidence="4 5">
    <name type="scientific">Nocardioides marinus</name>
    <dbReference type="NCBI Taxonomy" id="374514"/>
    <lineage>
        <taxon>Bacteria</taxon>
        <taxon>Bacillati</taxon>
        <taxon>Actinomycetota</taxon>
        <taxon>Actinomycetes</taxon>
        <taxon>Propionibacteriales</taxon>
        <taxon>Nocardioidaceae</taxon>
        <taxon>Nocardioides</taxon>
    </lineage>
</organism>
<evidence type="ECO:0000313" key="4">
    <source>
        <dbReference type="EMBL" id="NYI09072.1"/>
    </source>
</evidence>
<dbReference type="Proteomes" id="UP000537326">
    <property type="component" value="Unassembled WGS sequence"/>
</dbReference>
<comment type="similarity">
    <text evidence="1 3">Belongs to the short-chain dehydrogenases/reductases (SDR) family.</text>
</comment>
<dbReference type="PROSITE" id="PS00061">
    <property type="entry name" value="ADH_SHORT"/>
    <property type="match status" value="1"/>
</dbReference>
<dbReference type="InterPro" id="IPR020904">
    <property type="entry name" value="Sc_DH/Rdtase_CS"/>
</dbReference>
<dbReference type="EMBL" id="JACBZI010000001">
    <property type="protein sequence ID" value="NYI09072.1"/>
    <property type="molecule type" value="Genomic_DNA"/>
</dbReference>
<dbReference type="RefSeq" id="WP_218842253.1">
    <property type="nucleotide sequence ID" value="NZ_BAAAPP010000002.1"/>
</dbReference>
<evidence type="ECO:0000256" key="2">
    <source>
        <dbReference type="ARBA" id="ARBA00023002"/>
    </source>
</evidence>
<keyword evidence="5" id="KW-1185">Reference proteome</keyword>
<dbReference type="InterPro" id="IPR036291">
    <property type="entry name" value="NAD(P)-bd_dom_sf"/>
</dbReference>